<dbReference type="PANTHER" id="PTHR30204">
    <property type="entry name" value="REDOX-CYCLING DRUG-SENSING TRANSCRIPTIONAL ACTIVATOR SOXR"/>
    <property type="match status" value="1"/>
</dbReference>
<dbReference type="Proteomes" id="UP000198582">
    <property type="component" value="Unassembled WGS sequence"/>
</dbReference>
<dbReference type="SUPFAM" id="SSF46955">
    <property type="entry name" value="Putative DNA-binding domain"/>
    <property type="match status" value="1"/>
</dbReference>
<dbReference type="GO" id="GO:0003677">
    <property type="term" value="F:DNA binding"/>
    <property type="evidence" value="ECO:0007669"/>
    <property type="project" value="UniProtKB-KW"/>
</dbReference>
<keyword evidence="4" id="KW-1185">Reference proteome</keyword>
<dbReference type="SMART" id="SM00422">
    <property type="entry name" value="HTH_MERR"/>
    <property type="match status" value="1"/>
</dbReference>
<accession>A0A1H8RC33</accession>
<dbReference type="CDD" id="cd00592">
    <property type="entry name" value="HTH_MerR-like"/>
    <property type="match status" value="1"/>
</dbReference>
<evidence type="ECO:0000256" key="1">
    <source>
        <dbReference type="ARBA" id="ARBA00023125"/>
    </source>
</evidence>
<dbReference type="GO" id="GO:0003700">
    <property type="term" value="F:DNA-binding transcription factor activity"/>
    <property type="evidence" value="ECO:0007669"/>
    <property type="project" value="InterPro"/>
</dbReference>
<evidence type="ECO:0000313" key="3">
    <source>
        <dbReference type="EMBL" id="SEO63728.1"/>
    </source>
</evidence>
<dbReference type="Gene3D" id="1.10.1660.10">
    <property type="match status" value="1"/>
</dbReference>
<sequence>MGWWSTNQLAALAGTTERAIRHYHHVGLLAQPERRANGYKRYGVTHLVRVLRIKRLTGLGLSLAQIAELGDADEHPEKALRALDSELAESIERMRRARADLAVILDQAAPTDLPPELGRALADAGAPATERSMGVVLSQVLGPAPLGAYVETLRTCGSEPTLAEFDALPANADERTRQDLAERMLETPSVRKMLTAFPTFEDTSADSPHGAEFALNAITRAVAELYNPAQIDVLVRMNC</sequence>
<evidence type="ECO:0000259" key="2">
    <source>
        <dbReference type="PROSITE" id="PS50937"/>
    </source>
</evidence>
<dbReference type="PANTHER" id="PTHR30204:SF93">
    <property type="entry name" value="HTH MERR-TYPE DOMAIN-CONTAINING PROTEIN"/>
    <property type="match status" value="1"/>
</dbReference>
<proteinExistence type="predicted"/>
<dbReference type="InterPro" id="IPR000551">
    <property type="entry name" value="MerR-type_HTH_dom"/>
</dbReference>
<dbReference type="InterPro" id="IPR009061">
    <property type="entry name" value="DNA-bd_dom_put_sf"/>
</dbReference>
<dbReference type="EMBL" id="FOEF01000001">
    <property type="protein sequence ID" value="SEO63728.1"/>
    <property type="molecule type" value="Genomic_DNA"/>
</dbReference>
<dbReference type="PROSITE" id="PS50937">
    <property type="entry name" value="HTH_MERR_2"/>
    <property type="match status" value="1"/>
</dbReference>
<dbReference type="Pfam" id="PF13411">
    <property type="entry name" value="MerR_1"/>
    <property type="match status" value="1"/>
</dbReference>
<dbReference type="InterPro" id="IPR047057">
    <property type="entry name" value="MerR_fam"/>
</dbReference>
<reference evidence="3 4" key="1">
    <citation type="submission" date="2016-10" db="EMBL/GenBank/DDBJ databases">
        <authorList>
            <person name="de Groot N.N."/>
        </authorList>
    </citation>
    <scope>NUCLEOTIDE SEQUENCE [LARGE SCALE GENOMIC DNA]</scope>
    <source>
        <strain evidence="3 4">DSM 44993</strain>
    </source>
</reference>
<dbReference type="STRING" id="394193.SAMN04489732_101714"/>
<organism evidence="3 4">
    <name type="scientific">Amycolatopsis saalfeldensis</name>
    <dbReference type="NCBI Taxonomy" id="394193"/>
    <lineage>
        <taxon>Bacteria</taxon>
        <taxon>Bacillati</taxon>
        <taxon>Actinomycetota</taxon>
        <taxon>Actinomycetes</taxon>
        <taxon>Pseudonocardiales</taxon>
        <taxon>Pseudonocardiaceae</taxon>
        <taxon>Amycolatopsis</taxon>
    </lineage>
</organism>
<keyword evidence="1 3" id="KW-0238">DNA-binding</keyword>
<evidence type="ECO:0000313" key="4">
    <source>
        <dbReference type="Proteomes" id="UP000198582"/>
    </source>
</evidence>
<feature type="domain" description="HTH merR-type" evidence="2">
    <location>
        <begin position="1"/>
        <end position="72"/>
    </location>
</feature>
<protein>
    <submittedName>
        <fullName evidence="3">DNA-binding transcriptional regulator, MerR family</fullName>
    </submittedName>
</protein>
<dbReference type="OrthoDB" id="4569196at2"/>
<dbReference type="AlphaFoldDB" id="A0A1H8RC33"/>
<gene>
    <name evidence="3" type="ORF">SAMN04489732_101714</name>
</gene>
<name>A0A1H8RC33_9PSEU</name>
<dbReference type="RefSeq" id="WP_091612249.1">
    <property type="nucleotide sequence ID" value="NZ_FOEF01000001.1"/>
</dbReference>